<dbReference type="SUPFAM" id="SSF56672">
    <property type="entry name" value="DNA/RNA polymerases"/>
    <property type="match status" value="3"/>
</dbReference>
<dbReference type="CDD" id="cd01647">
    <property type="entry name" value="RT_LTR"/>
    <property type="match status" value="1"/>
</dbReference>
<dbReference type="EMBL" id="JASPKY010001498">
    <property type="protein sequence ID" value="KAK9674807.1"/>
    <property type="molecule type" value="Genomic_DNA"/>
</dbReference>
<evidence type="ECO:0000259" key="7">
    <source>
        <dbReference type="PROSITE" id="PS50878"/>
    </source>
</evidence>
<evidence type="ECO:0000313" key="8">
    <source>
        <dbReference type="EMBL" id="KAK9674807.1"/>
    </source>
</evidence>
<organism evidence="8 9">
    <name type="scientific">Popillia japonica</name>
    <name type="common">Japanese beetle</name>
    <dbReference type="NCBI Taxonomy" id="7064"/>
    <lineage>
        <taxon>Eukaryota</taxon>
        <taxon>Metazoa</taxon>
        <taxon>Ecdysozoa</taxon>
        <taxon>Arthropoda</taxon>
        <taxon>Hexapoda</taxon>
        <taxon>Insecta</taxon>
        <taxon>Pterygota</taxon>
        <taxon>Neoptera</taxon>
        <taxon>Endopterygota</taxon>
        <taxon>Coleoptera</taxon>
        <taxon>Polyphaga</taxon>
        <taxon>Scarabaeiformia</taxon>
        <taxon>Scarabaeidae</taxon>
        <taxon>Rutelinae</taxon>
        <taxon>Popillia</taxon>
    </lineage>
</organism>
<dbReference type="Proteomes" id="UP001458880">
    <property type="component" value="Unassembled WGS sequence"/>
</dbReference>
<dbReference type="InterPro" id="IPR000477">
    <property type="entry name" value="RT_dom"/>
</dbReference>
<keyword evidence="1" id="KW-0808">Transferase</keyword>
<dbReference type="GO" id="GO:0003964">
    <property type="term" value="F:RNA-directed DNA polymerase activity"/>
    <property type="evidence" value="ECO:0007669"/>
    <property type="project" value="UniProtKB-KW"/>
</dbReference>
<evidence type="ECO:0000256" key="1">
    <source>
        <dbReference type="ARBA" id="ARBA00022679"/>
    </source>
</evidence>
<dbReference type="GO" id="GO:0004519">
    <property type="term" value="F:endonuclease activity"/>
    <property type="evidence" value="ECO:0007669"/>
    <property type="project" value="UniProtKB-KW"/>
</dbReference>
<keyword evidence="2" id="KW-0548">Nucleotidyltransferase</keyword>
<dbReference type="FunFam" id="3.30.70.270:FF:000026">
    <property type="entry name" value="Transposon Ty3-G Gag-Pol polyprotein"/>
    <property type="match status" value="1"/>
</dbReference>
<dbReference type="InterPro" id="IPR050951">
    <property type="entry name" value="Retrovirus_Pol_polyprotein"/>
</dbReference>
<evidence type="ECO:0000256" key="6">
    <source>
        <dbReference type="ARBA" id="ARBA00022918"/>
    </source>
</evidence>
<evidence type="ECO:0000256" key="4">
    <source>
        <dbReference type="ARBA" id="ARBA00022759"/>
    </source>
</evidence>
<dbReference type="Gene3D" id="3.30.70.270">
    <property type="match status" value="3"/>
</dbReference>
<proteinExistence type="predicted"/>
<dbReference type="PROSITE" id="PS50878">
    <property type="entry name" value="RT_POL"/>
    <property type="match status" value="1"/>
</dbReference>
<dbReference type="Pfam" id="PF00078">
    <property type="entry name" value="RVT_1"/>
    <property type="match status" value="1"/>
</dbReference>
<dbReference type="CDD" id="cd09274">
    <property type="entry name" value="RNase_HI_RT_Ty3"/>
    <property type="match status" value="1"/>
</dbReference>
<keyword evidence="3" id="KW-0540">Nuclease</keyword>
<dbReference type="PANTHER" id="PTHR37984">
    <property type="entry name" value="PROTEIN CBG26694"/>
    <property type="match status" value="1"/>
</dbReference>
<dbReference type="Pfam" id="PF17917">
    <property type="entry name" value="RT_RNaseH"/>
    <property type="match status" value="1"/>
</dbReference>
<dbReference type="GO" id="GO:0016787">
    <property type="term" value="F:hydrolase activity"/>
    <property type="evidence" value="ECO:0007669"/>
    <property type="project" value="UniProtKB-KW"/>
</dbReference>
<keyword evidence="5" id="KW-0378">Hydrolase</keyword>
<dbReference type="PANTHER" id="PTHR37984:SF5">
    <property type="entry name" value="PROTEIN NYNRIN-LIKE"/>
    <property type="match status" value="1"/>
</dbReference>
<evidence type="ECO:0000256" key="3">
    <source>
        <dbReference type="ARBA" id="ARBA00022722"/>
    </source>
</evidence>
<keyword evidence="9" id="KW-1185">Reference proteome</keyword>
<dbReference type="InterPro" id="IPR041373">
    <property type="entry name" value="RT_RNaseH"/>
</dbReference>
<dbReference type="FunFam" id="3.30.70.270:FF:000003">
    <property type="entry name" value="Transposon Ty3-G Gag-Pol polyprotein"/>
    <property type="match status" value="1"/>
</dbReference>
<keyword evidence="6 8" id="KW-0695">RNA-directed DNA polymerase</keyword>
<dbReference type="AlphaFoldDB" id="A0AAW1HFA4"/>
<evidence type="ECO:0000313" key="9">
    <source>
        <dbReference type="Proteomes" id="UP001458880"/>
    </source>
</evidence>
<dbReference type="Gene3D" id="3.10.10.10">
    <property type="entry name" value="HIV Type 1 Reverse Transcriptase, subunit A, domain 1"/>
    <property type="match status" value="1"/>
</dbReference>
<keyword evidence="4" id="KW-0255">Endonuclease</keyword>
<comment type="caution">
    <text evidence="8">The sequence shown here is derived from an EMBL/GenBank/DDBJ whole genome shotgun (WGS) entry which is preliminary data.</text>
</comment>
<protein>
    <submittedName>
        <fullName evidence="8">RNase H-like domain found in reverse transcriptase</fullName>
    </submittedName>
</protein>
<gene>
    <name evidence="8" type="ORF">QE152_g40837</name>
</gene>
<dbReference type="InterPro" id="IPR043128">
    <property type="entry name" value="Rev_trsase/Diguanyl_cyclase"/>
</dbReference>
<reference evidence="8 9" key="1">
    <citation type="journal article" date="2024" name="BMC Genomics">
        <title>De novo assembly and annotation of Popillia japonica's genome with initial clues to its potential as an invasive pest.</title>
        <authorList>
            <person name="Cucini C."/>
            <person name="Boschi S."/>
            <person name="Funari R."/>
            <person name="Cardaioli E."/>
            <person name="Iannotti N."/>
            <person name="Marturano G."/>
            <person name="Paoli F."/>
            <person name="Bruttini M."/>
            <person name="Carapelli A."/>
            <person name="Frati F."/>
            <person name="Nardi F."/>
        </authorList>
    </citation>
    <scope>NUCLEOTIDE SEQUENCE [LARGE SCALE GENOMIC DNA]</scope>
    <source>
        <strain evidence="8">DMR45628</strain>
    </source>
</reference>
<sequence length="529" mass="60947">MFTTLDLSSGYLQIPLSADARKKTAIITEDETGEFNRLMFGLKNAPFEFIRLMNITLGPLEFNRLMFGLKNAPFEFIRLMNITLGPLKDDIVMCYLDDLLIPAKTWSEMLKRIELVLNALRDAKLTLKLNKCKFASTEVDYLGFIVTRDGIKPSARKTVAIRDFPRPRNPHDIRRFLGLISFFRRFVPGCAEKTRPLSELVKKDAVYQWKQEQENAFVILKEALLTEPVLALYDPTAPTELHTDASAKGLAGMLLQMDHDSNPTAPTELHTDASAKGLAGMLLQMDHDSKMRLVYCVSRSTTEAEEKYHSSKLELLAVVWCVERLRPMLIAIHFTIVTDCQALIYINSKKCKSPQIARWANLLEEYDYTIIHRSGEKMKHVDALSRAPTEELEETMESTIDERVTMYPLMPEEDRVICMQRADERIKRLIDIFTKPEYRRSKEEKGLIKDYAFRDGLLHRVLRSADSSRQLLVIPDCMRKKDYAFRDGLLHRVLRSADSSRQLLVIPDCMRKSFVVKYHDLLGHFSTDR</sequence>
<accession>A0AAW1HFA4</accession>
<evidence type="ECO:0000256" key="5">
    <source>
        <dbReference type="ARBA" id="ARBA00022801"/>
    </source>
</evidence>
<dbReference type="InterPro" id="IPR043502">
    <property type="entry name" value="DNA/RNA_pol_sf"/>
</dbReference>
<name>A0AAW1HFA4_POPJA</name>
<feature type="domain" description="Reverse transcriptase" evidence="7">
    <location>
        <begin position="1"/>
        <end position="146"/>
    </location>
</feature>
<evidence type="ECO:0000256" key="2">
    <source>
        <dbReference type="ARBA" id="ARBA00022695"/>
    </source>
</evidence>